<reference evidence="2 3" key="1">
    <citation type="submission" date="2018-11" db="EMBL/GenBank/DDBJ databases">
        <title>Genomic Encyclopedia of Type Strains, Phase IV (KMG-IV): sequencing the most valuable type-strain genomes for metagenomic binning, comparative biology and taxonomic classification.</title>
        <authorList>
            <person name="Goeker M."/>
        </authorList>
    </citation>
    <scope>NUCLEOTIDE SEQUENCE [LARGE SCALE GENOMIC DNA]</scope>
    <source>
        <strain evidence="2 3">DSM 5900</strain>
    </source>
</reference>
<dbReference type="PANTHER" id="PTHR43685">
    <property type="entry name" value="GLYCOSYLTRANSFERASE"/>
    <property type="match status" value="1"/>
</dbReference>
<dbReference type="InterPro" id="IPR050834">
    <property type="entry name" value="Glycosyltransf_2"/>
</dbReference>
<dbReference type="Pfam" id="PF00535">
    <property type="entry name" value="Glycos_transf_2"/>
    <property type="match status" value="1"/>
</dbReference>
<dbReference type="InterPro" id="IPR001173">
    <property type="entry name" value="Glyco_trans_2-like"/>
</dbReference>
<proteinExistence type="predicted"/>
<dbReference type="PANTHER" id="PTHR43685:SF2">
    <property type="entry name" value="GLYCOSYLTRANSFERASE 2-LIKE DOMAIN-CONTAINING PROTEIN"/>
    <property type="match status" value="1"/>
</dbReference>
<sequence length="1053" mass="113774">MRSDAPLHGIPAMVVDTQAMTAELVSVVVPLYEHGDFVEAALRSVHAQDWPEIELIVVDDASTDHSAATVERLVADDAFARRFRRLVFERNPGNIGAARTIERGLALAAGRVLTILNSDDLYAPDRLGRCVAALDAGHELVVTGVACIDRQGRPDQSPSAHRLAALPASIAAFPTASAAFLGVNRAVSTGNLLFTRDLHRRVGGFRDMPYCHDWDFVLGAMLETEPRLVDGALYRYRLHDANSFRELAPLARLEGERCLGRFFERLACGRVANPVLRALATSPVAWRHLLRAIDPAVAGIAAAIGRGGRPRGLEAPATRTERTEIQLDHLGQRLDPARETVLIVIPAADRGGRAVLALNLAGHLRARVNTVLLALADGELLEALRAAFGRVVVPDRSRLASQGQLVDLTDDVIERLSVTYVVSIGLPPHELSLALARRFVPMVVLVHDKAEAAATWTTASRITTMPHVDRRPARFLPVGPSDFSMARSQDAMRRELARLRDLARLSTPAPGMFVVLGFGPIAPGGGLNRFLAAMLAFRKLRPDQPCRFVWIGTGNAGDGELTGARETAARLDDGAVVVSSTQSNEAALRLAHAVLVTATDDLPIAMLDAMARAIPTICLADSAGADWPVTLAEAVAADPEAAGALLADLAAAGGRHHPLGARQQAKTADTRMRDHAEGLVAAMVEARLATERQRRDIRTLADDDLFDADMQDPPVSRAEAIARHVRPIFPPGVPRRPFAGFRPGLYHAMLSGEEAAHDPAAAFVRAGRPAGPWQRQVLRPALRPPQRRSGLRVGLHLHVHHDEGVADLFRRIAPASAGAIDHDLLVSTDSADKAARIGAAAARAGLPMPDIRVWPNRGRDIGPFLTGCGREWIEHYDIVGHAHAKRSPHLEPTESARWANFLFEHVLGGFAPMMGFVAEWMAADPGLGLIHPDDPLLFGWNWHDPDDPDAGRDQAPSLHFGAESNRSIAERLALRMGVGALPAEIDFPAGSMFWARSQALLPLFDLGLGWDDYPEEPVPHDGTILHALERLVPVVVESRGFRVAVTHIPGIGR</sequence>
<accession>A0A3N1MEL6</accession>
<keyword evidence="2" id="KW-0808">Transferase</keyword>
<dbReference type="Gene3D" id="3.90.550.10">
    <property type="entry name" value="Spore Coat Polysaccharide Biosynthesis Protein SpsA, Chain A"/>
    <property type="match status" value="1"/>
</dbReference>
<dbReference type="InterPro" id="IPR007739">
    <property type="entry name" value="RgpF"/>
</dbReference>
<dbReference type="SUPFAM" id="SSF53756">
    <property type="entry name" value="UDP-Glycosyltransferase/glycogen phosphorylase"/>
    <property type="match status" value="1"/>
</dbReference>
<feature type="domain" description="Glycosyltransferase 2-like" evidence="1">
    <location>
        <begin position="26"/>
        <end position="167"/>
    </location>
</feature>
<dbReference type="InterPro" id="IPR029044">
    <property type="entry name" value="Nucleotide-diphossugar_trans"/>
</dbReference>
<keyword evidence="3" id="KW-1185">Reference proteome</keyword>
<evidence type="ECO:0000313" key="3">
    <source>
        <dbReference type="Proteomes" id="UP000278222"/>
    </source>
</evidence>
<dbReference type="Proteomes" id="UP000278222">
    <property type="component" value="Unassembled WGS sequence"/>
</dbReference>
<dbReference type="Pfam" id="PF05045">
    <property type="entry name" value="RgpF"/>
    <property type="match status" value="1"/>
</dbReference>
<dbReference type="AlphaFoldDB" id="A0A3N1MEL6"/>
<dbReference type="GO" id="GO:0016740">
    <property type="term" value="F:transferase activity"/>
    <property type="evidence" value="ECO:0007669"/>
    <property type="project" value="UniProtKB-KW"/>
</dbReference>
<comment type="caution">
    <text evidence="2">The sequence shown here is derived from an EMBL/GenBank/DDBJ whole genome shotgun (WGS) entry which is preliminary data.</text>
</comment>
<dbReference type="Gene3D" id="3.40.50.2000">
    <property type="entry name" value="Glycogen Phosphorylase B"/>
    <property type="match status" value="1"/>
</dbReference>
<evidence type="ECO:0000313" key="2">
    <source>
        <dbReference type="EMBL" id="ROP99615.1"/>
    </source>
</evidence>
<gene>
    <name evidence="2" type="ORF">EDC65_1399</name>
</gene>
<organism evidence="2 3">
    <name type="scientific">Stella humosa</name>
    <dbReference type="NCBI Taxonomy" id="94"/>
    <lineage>
        <taxon>Bacteria</taxon>
        <taxon>Pseudomonadati</taxon>
        <taxon>Pseudomonadota</taxon>
        <taxon>Alphaproteobacteria</taxon>
        <taxon>Rhodospirillales</taxon>
        <taxon>Stellaceae</taxon>
        <taxon>Stella</taxon>
    </lineage>
</organism>
<protein>
    <submittedName>
        <fullName evidence="2">Glycosyl transferase family 2</fullName>
    </submittedName>
</protein>
<dbReference type="EMBL" id="RJKX01000013">
    <property type="protein sequence ID" value="ROP99615.1"/>
    <property type="molecule type" value="Genomic_DNA"/>
</dbReference>
<name>A0A3N1MEL6_9PROT</name>
<dbReference type="SUPFAM" id="SSF53448">
    <property type="entry name" value="Nucleotide-diphospho-sugar transferases"/>
    <property type="match status" value="1"/>
</dbReference>
<evidence type="ECO:0000259" key="1">
    <source>
        <dbReference type="Pfam" id="PF00535"/>
    </source>
</evidence>